<dbReference type="PANTHER" id="PTHR12092:SF16">
    <property type="entry name" value="PH DOMAIN-CONTAINING PROTEIN"/>
    <property type="match status" value="1"/>
</dbReference>
<evidence type="ECO:0000259" key="4">
    <source>
        <dbReference type="PROSITE" id="PS50002"/>
    </source>
</evidence>
<feature type="compositionally biased region" description="Low complexity" evidence="3">
    <location>
        <begin position="100"/>
        <end position="113"/>
    </location>
</feature>
<dbReference type="SUPFAM" id="SSF50044">
    <property type="entry name" value="SH3-domain"/>
    <property type="match status" value="1"/>
</dbReference>
<organism evidence="7 8">
    <name type="scientific">Aureobasidium pullulans</name>
    <name type="common">Black yeast</name>
    <name type="synonym">Pullularia pullulans</name>
    <dbReference type="NCBI Taxonomy" id="5580"/>
    <lineage>
        <taxon>Eukaryota</taxon>
        <taxon>Fungi</taxon>
        <taxon>Dikarya</taxon>
        <taxon>Ascomycota</taxon>
        <taxon>Pezizomycotina</taxon>
        <taxon>Dothideomycetes</taxon>
        <taxon>Dothideomycetidae</taxon>
        <taxon>Dothideales</taxon>
        <taxon>Saccotheciaceae</taxon>
        <taxon>Aureobasidium</taxon>
    </lineage>
</organism>
<dbReference type="InterPro" id="IPR001452">
    <property type="entry name" value="SH3_domain"/>
</dbReference>
<dbReference type="AlphaFoldDB" id="A0A4S8UYW3"/>
<dbReference type="FunFam" id="1.10.150.50:FF:000082">
    <property type="entry name" value="Polarized growth protein boi2"/>
    <property type="match status" value="1"/>
</dbReference>
<evidence type="ECO:0000256" key="3">
    <source>
        <dbReference type="SAM" id="MobiDB-lite"/>
    </source>
</evidence>
<feature type="compositionally biased region" description="Polar residues" evidence="3">
    <location>
        <begin position="847"/>
        <end position="859"/>
    </location>
</feature>
<dbReference type="Proteomes" id="UP000308014">
    <property type="component" value="Unassembled WGS sequence"/>
</dbReference>
<dbReference type="SMART" id="SM00454">
    <property type="entry name" value="SAM"/>
    <property type="match status" value="1"/>
</dbReference>
<dbReference type="InterPro" id="IPR013761">
    <property type="entry name" value="SAM/pointed_sf"/>
</dbReference>
<dbReference type="InterPro" id="IPR001849">
    <property type="entry name" value="PH_domain"/>
</dbReference>
<dbReference type="Pfam" id="PF00169">
    <property type="entry name" value="PH"/>
    <property type="match status" value="1"/>
</dbReference>
<dbReference type="EMBL" id="QZAJ01000134">
    <property type="protein sequence ID" value="THW16420.1"/>
    <property type="molecule type" value="Genomic_DNA"/>
</dbReference>
<dbReference type="PROSITE" id="PS50105">
    <property type="entry name" value="SAM_DOMAIN"/>
    <property type="match status" value="1"/>
</dbReference>
<dbReference type="FunFam" id="2.30.29.30:FF:000230">
    <property type="entry name" value="Polarized growth protein (Boi2)"/>
    <property type="match status" value="1"/>
</dbReference>
<gene>
    <name evidence="7" type="ORF">D6D24_04456</name>
</gene>
<feature type="region of interest" description="Disordered" evidence="3">
    <location>
        <begin position="67"/>
        <end position="124"/>
    </location>
</feature>
<feature type="region of interest" description="Disordered" evidence="3">
    <location>
        <begin position="817"/>
        <end position="859"/>
    </location>
</feature>
<feature type="compositionally biased region" description="Polar residues" evidence="3">
    <location>
        <begin position="261"/>
        <end position="272"/>
    </location>
</feature>
<reference evidence="7 8" key="1">
    <citation type="submission" date="2018-10" db="EMBL/GenBank/DDBJ databases">
        <title>Fifty Aureobasidium pullulans genomes reveal a recombining polyextremotolerant generalist.</title>
        <authorList>
            <person name="Gostincar C."/>
            <person name="Turk M."/>
            <person name="Zajc J."/>
            <person name="Gunde-Cimerman N."/>
        </authorList>
    </citation>
    <scope>NUCLEOTIDE SEQUENCE [LARGE SCALE GENOMIC DNA]</scope>
    <source>
        <strain evidence="7 8">EXF-11318</strain>
    </source>
</reference>
<evidence type="ECO:0000256" key="2">
    <source>
        <dbReference type="PROSITE-ProRule" id="PRU00192"/>
    </source>
</evidence>
<dbReference type="Pfam" id="PF14604">
    <property type="entry name" value="SH3_9"/>
    <property type="match status" value="1"/>
</dbReference>
<feature type="region of interest" description="Disordered" evidence="3">
    <location>
        <begin position="260"/>
        <end position="361"/>
    </location>
</feature>
<dbReference type="Pfam" id="PF07647">
    <property type="entry name" value="SAM_2"/>
    <property type="match status" value="1"/>
</dbReference>
<dbReference type="SMART" id="SM00233">
    <property type="entry name" value="PH"/>
    <property type="match status" value="1"/>
</dbReference>
<feature type="compositionally biased region" description="Polar residues" evidence="3">
    <location>
        <begin position="351"/>
        <end position="360"/>
    </location>
</feature>
<evidence type="ECO:0000256" key="1">
    <source>
        <dbReference type="ARBA" id="ARBA00022443"/>
    </source>
</evidence>
<name>A0A4S8UYW3_AURPU</name>
<dbReference type="GO" id="GO:0005886">
    <property type="term" value="C:plasma membrane"/>
    <property type="evidence" value="ECO:0007669"/>
    <property type="project" value="TreeGrafter"/>
</dbReference>
<dbReference type="Gene3D" id="2.30.29.30">
    <property type="entry name" value="Pleckstrin-homology domain (PH domain)/Phosphotyrosine-binding domain (PTB)"/>
    <property type="match status" value="1"/>
</dbReference>
<dbReference type="InterPro" id="IPR037370">
    <property type="entry name" value="Pleckstrin"/>
</dbReference>
<proteinExistence type="predicted"/>
<feature type="compositionally biased region" description="Polar residues" evidence="3">
    <location>
        <begin position="569"/>
        <end position="579"/>
    </location>
</feature>
<feature type="compositionally biased region" description="Basic and acidic residues" evidence="3">
    <location>
        <begin position="552"/>
        <end position="563"/>
    </location>
</feature>
<dbReference type="PANTHER" id="PTHR12092">
    <property type="entry name" value="PLECKSTRIN"/>
    <property type="match status" value="1"/>
</dbReference>
<feature type="region of interest" description="Disordered" evidence="3">
    <location>
        <begin position="550"/>
        <end position="629"/>
    </location>
</feature>
<evidence type="ECO:0000259" key="5">
    <source>
        <dbReference type="PROSITE" id="PS50003"/>
    </source>
</evidence>
<comment type="caution">
    <text evidence="7">The sequence shown here is derived from an EMBL/GenBank/DDBJ whole genome shotgun (WGS) entry which is preliminary data.</text>
</comment>
<feature type="domain" description="PH" evidence="5">
    <location>
        <begin position="638"/>
        <end position="774"/>
    </location>
</feature>
<keyword evidence="1 2" id="KW-0728">SH3 domain</keyword>
<accession>A0A4S8UYW3</accession>
<feature type="compositionally biased region" description="Polar residues" evidence="3">
    <location>
        <begin position="335"/>
        <end position="344"/>
    </location>
</feature>
<dbReference type="PROSITE" id="PS50002">
    <property type="entry name" value="SH3"/>
    <property type="match status" value="1"/>
</dbReference>
<dbReference type="InterPro" id="IPR001660">
    <property type="entry name" value="SAM"/>
</dbReference>
<evidence type="ECO:0008006" key="9">
    <source>
        <dbReference type="Google" id="ProtNLM"/>
    </source>
</evidence>
<evidence type="ECO:0000313" key="8">
    <source>
        <dbReference type="Proteomes" id="UP000308014"/>
    </source>
</evidence>
<feature type="domain" description="SH3" evidence="4">
    <location>
        <begin position="13"/>
        <end position="77"/>
    </location>
</feature>
<feature type="domain" description="SAM" evidence="6">
    <location>
        <begin position="192"/>
        <end position="258"/>
    </location>
</feature>
<dbReference type="Gene3D" id="2.30.30.40">
    <property type="entry name" value="SH3 Domains"/>
    <property type="match status" value="1"/>
</dbReference>
<dbReference type="InterPro" id="IPR036028">
    <property type="entry name" value="SH3-like_dom_sf"/>
</dbReference>
<dbReference type="PROSITE" id="PS50003">
    <property type="entry name" value="PH_DOMAIN"/>
    <property type="match status" value="1"/>
</dbReference>
<feature type="compositionally biased region" description="Polar residues" evidence="3">
    <location>
        <begin position="587"/>
        <end position="598"/>
    </location>
</feature>
<dbReference type="SUPFAM" id="SSF50729">
    <property type="entry name" value="PH domain-like"/>
    <property type="match status" value="1"/>
</dbReference>
<evidence type="ECO:0000313" key="7">
    <source>
        <dbReference type="EMBL" id="THW16420.1"/>
    </source>
</evidence>
<protein>
    <recommendedName>
        <fullName evidence="9">PH domain-containing protein</fullName>
    </recommendedName>
</protein>
<sequence length="859" mass="93537">MATRQPSDPLQVPPGSILLVVHDFIARSPDELSLAKGDRIELIERDDDFGDGWFLGRHMTTGATGLFPEVYTTPAPRGTLLSTQQMPVRRSDAPQPNRPQTATSTTSTQSASSLPAQRSSQHNSVMHETLSVIDEHITDMRTPRENALTNIHSHDTESIYSSHPAHRLSYINGRETDDEENQLHTEAEVMLWSPDRVAEYLEDHGVERTHCDTFREQEISGEVLLTMEQSAIFIKEFELGSVGRRLKTWQKVKALQDEIRQSSTNVPRSVSEYSAAGDDLQSEAGRRRSQSVTASPYRPISSIATPSMTFPRPENVQRPSAASIRNLNHSRRHSSMGSIDSMNRYSHHRQSSIGTTSGAPATTRRLSIAHEPPSDPAITVPQNDGGLGEYGFGSISSPPDLDRGYFSGNEVDARNKRNVLQKKSISGHARNASAATDSARHSATYKNFPRMSSVESMRDPASPIMSPASSQFSFNKPAANRAVSSPHSAVKPLTTMQPPVSPIVTRLDQPFADSDASSLNPSPSPASNARSFFSKPRIAGGLRIASDAVTQNEKKQSALKHEPLASPARTGSTTPSTETRSFDLQKSDNQSRVSTGSSGALAPPPTSARSRPKVKSKKSTSAYTRGLEKKSPAEQIADCDYSGWMKKKSSSLVGSWKPRLFVLRGRRLSYYYSENDTEEKGLIDISSHRVLPAENEKMTGLHAALTGAGSSPMVPQGTIAPSADGQGLFIFKLVPPRQGLSKAVNFTKPTVHYFAVNSRQEGRLWMAALMKATIDYDASNAKVTTSYSQNTISLSKARARNERPPALQDTIVTPKVVHELEDSSRPKSSGLGIGGLDETQPGAERNGSLNESMQSTGAT</sequence>
<dbReference type="Gene3D" id="1.10.150.50">
    <property type="entry name" value="Transcription Factor, Ets-1"/>
    <property type="match status" value="1"/>
</dbReference>
<dbReference type="InterPro" id="IPR011993">
    <property type="entry name" value="PH-like_dom_sf"/>
</dbReference>
<feature type="compositionally biased region" description="Polar residues" evidence="3">
    <location>
        <begin position="317"/>
        <end position="327"/>
    </location>
</feature>
<feature type="compositionally biased region" description="Polar residues" evidence="3">
    <location>
        <begin position="114"/>
        <end position="124"/>
    </location>
</feature>
<evidence type="ECO:0000259" key="6">
    <source>
        <dbReference type="PROSITE" id="PS50105"/>
    </source>
</evidence>
<dbReference type="GO" id="GO:0030036">
    <property type="term" value="P:actin cytoskeleton organization"/>
    <property type="evidence" value="ECO:0007669"/>
    <property type="project" value="TreeGrafter"/>
</dbReference>
<feature type="region of interest" description="Disordered" evidence="3">
    <location>
        <begin position="512"/>
        <end position="532"/>
    </location>
</feature>
<dbReference type="SMART" id="SM00326">
    <property type="entry name" value="SH3"/>
    <property type="match status" value="1"/>
</dbReference>
<dbReference type="SUPFAM" id="SSF47769">
    <property type="entry name" value="SAM/Pointed domain"/>
    <property type="match status" value="1"/>
</dbReference>
<dbReference type="CDD" id="cd13316">
    <property type="entry name" value="PH_Boi"/>
    <property type="match status" value="1"/>
</dbReference>
<dbReference type="CDD" id="cd09535">
    <property type="entry name" value="SAM_BOI-like_fungal"/>
    <property type="match status" value="1"/>
</dbReference>